<dbReference type="EMBL" id="JACIBV010000003">
    <property type="protein sequence ID" value="MBB3733737.1"/>
    <property type="molecule type" value="Genomic_DNA"/>
</dbReference>
<protein>
    <submittedName>
        <fullName evidence="1">Uncharacterized protein</fullName>
    </submittedName>
</protein>
<sequence length="48" mass="5298">MADEKKTRWFEPVEFAAKARGLEDMLGQPVSAVAPARAVPLQQEGQSR</sequence>
<gene>
    <name evidence="1" type="ORF">FHR33_009690</name>
</gene>
<accession>A0A7W5VAM7</accession>
<reference evidence="1 2" key="1">
    <citation type="submission" date="2020-08" db="EMBL/GenBank/DDBJ databases">
        <title>Sequencing the genomes of 1000 actinobacteria strains.</title>
        <authorList>
            <person name="Klenk H.-P."/>
        </authorList>
    </citation>
    <scope>NUCLEOTIDE SEQUENCE [LARGE SCALE GENOMIC DNA]</scope>
    <source>
        <strain evidence="1 2">DSM 44320</strain>
    </source>
</reference>
<evidence type="ECO:0000313" key="1">
    <source>
        <dbReference type="EMBL" id="MBB3733737.1"/>
    </source>
</evidence>
<organism evidence="1 2">
    <name type="scientific">Nonomuraea dietziae</name>
    <dbReference type="NCBI Taxonomy" id="65515"/>
    <lineage>
        <taxon>Bacteria</taxon>
        <taxon>Bacillati</taxon>
        <taxon>Actinomycetota</taxon>
        <taxon>Actinomycetes</taxon>
        <taxon>Streptosporangiales</taxon>
        <taxon>Streptosporangiaceae</taxon>
        <taxon>Nonomuraea</taxon>
    </lineage>
</organism>
<dbReference type="AlphaFoldDB" id="A0A7W5VAM7"/>
<comment type="caution">
    <text evidence="1">The sequence shown here is derived from an EMBL/GenBank/DDBJ whole genome shotgun (WGS) entry which is preliminary data.</text>
</comment>
<name>A0A7W5VAM7_9ACTN</name>
<dbReference type="GeneID" id="95395672"/>
<dbReference type="Proteomes" id="UP000579945">
    <property type="component" value="Unassembled WGS sequence"/>
</dbReference>
<keyword evidence="2" id="KW-1185">Reference proteome</keyword>
<proteinExistence type="predicted"/>
<dbReference type="RefSeq" id="WP_183662415.1">
    <property type="nucleotide sequence ID" value="NZ_BAAAXX010000176.1"/>
</dbReference>
<evidence type="ECO:0000313" key="2">
    <source>
        <dbReference type="Proteomes" id="UP000579945"/>
    </source>
</evidence>